<feature type="transmembrane region" description="Helical" evidence="1">
    <location>
        <begin position="128"/>
        <end position="152"/>
    </location>
</feature>
<dbReference type="AlphaFoldDB" id="A0A7H2BJF0"/>
<keyword evidence="1" id="KW-1133">Transmembrane helix</keyword>
<evidence type="ECO:0000313" key="2">
    <source>
        <dbReference type="EMBL" id="QNV39796.1"/>
    </source>
</evidence>
<dbReference type="RefSeq" id="WP_068171957.1">
    <property type="nucleotide sequence ID" value="NZ_CP061538.1"/>
</dbReference>
<dbReference type="EMBL" id="CP061538">
    <property type="protein sequence ID" value="QNV39796.1"/>
    <property type="molecule type" value="Genomic_DNA"/>
</dbReference>
<feature type="transmembrane region" description="Helical" evidence="1">
    <location>
        <begin position="84"/>
        <end position="107"/>
    </location>
</feature>
<gene>
    <name evidence="2" type="ORF">IDM48_10680</name>
</gene>
<dbReference type="Proteomes" id="UP000516421">
    <property type="component" value="Chromosome"/>
</dbReference>
<feature type="transmembrane region" description="Helical" evidence="1">
    <location>
        <begin position="158"/>
        <end position="184"/>
    </location>
</feature>
<reference evidence="2 3" key="1">
    <citation type="submission" date="2020-09" db="EMBL/GenBank/DDBJ databases">
        <title>Investigation of environmental microbe.</title>
        <authorList>
            <person name="Ou Y."/>
            <person name="Kang Q."/>
        </authorList>
    </citation>
    <scope>NUCLEOTIDE SEQUENCE [LARGE SCALE GENOMIC DNA]</scope>
    <source>
        <strain evidence="2 3">KJZ-9</strain>
    </source>
</reference>
<evidence type="ECO:0008006" key="4">
    <source>
        <dbReference type="Google" id="ProtNLM"/>
    </source>
</evidence>
<evidence type="ECO:0000256" key="1">
    <source>
        <dbReference type="SAM" id="Phobius"/>
    </source>
</evidence>
<keyword evidence="3" id="KW-1185">Reference proteome</keyword>
<keyword evidence="1" id="KW-0812">Transmembrane</keyword>
<protein>
    <recommendedName>
        <fullName evidence="4">GAP family protein</fullName>
    </recommendedName>
</protein>
<sequence>MDLARYFSLVFPLGLAGFDPAPLFVALYFLAKNGNRSGRRTVLGFSLLILLGVTTWGLFLSLVFGDFIARLPWHQIFHAILNAGVWTLLGKLIIGLGLLGYGLFRLYQLRRGTNSETEKPAKNRSASGLVVFALIFILVVTTDVPFAAFVAASASQPLWAQCVGLVLWSLLSQFPLTFFVIALIAGKEALFSKALAFVRERFGAALRYVLPVLCVALGGAFLLDVILFPATRFALLPFLHV</sequence>
<feature type="transmembrane region" description="Helical" evidence="1">
    <location>
        <begin position="205"/>
        <end position="228"/>
    </location>
</feature>
<accession>A0A7H2BJF0</accession>
<dbReference type="KEGG" id="rama:IDM48_10680"/>
<evidence type="ECO:0000313" key="3">
    <source>
        <dbReference type="Proteomes" id="UP000516421"/>
    </source>
</evidence>
<feature type="transmembrane region" description="Helical" evidence="1">
    <location>
        <begin position="42"/>
        <end position="64"/>
    </location>
</feature>
<name>A0A7H2BJF0_9MICC</name>
<feature type="transmembrane region" description="Helical" evidence="1">
    <location>
        <begin position="6"/>
        <end position="30"/>
    </location>
</feature>
<keyword evidence="1" id="KW-0472">Membrane</keyword>
<proteinExistence type="predicted"/>
<organism evidence="2 3">
    <name type="scientific">Rothia amarae</name>
    <dbReference type="NCBI Taxonomy" id="169480"/>
    <lineage>
        <taxon>Bacteria</taxon>
        <taxon>Bacillati</taxon>
        <taxon>Actinomycetota</taxon>
        <taxon>Actinomycetes</taxon>
        <taxon>Micrococcales</taxon>
        <taxon>Micrococcaceae</taxon>
        <taxon>Rothia</taxon>
    </lineage>
</organism>